<feature type="transmembrane region" description="Helical" evidence="1">
    <location>
        <begin position="448"/>
        <end position="466"/>
    </location>
</feature>
<evidence type="ECO:0000313" key="3">
    <source>
        <dbReference type="Proteomes" id="UP001596378"/>
    </source>
</evidence>
<comment type="caution">
    <text evidence="2">The sequence shown here is derived from an EMBL/GenBank/DDBJ whole genome shotgun (WGS) entry which is preliminary data.</text>
</comment>
<keyword evidence="1" id="KW-0812">Transmembrane</keyword>
<accession>A0ABW2FAR9</accession>
<dbReference type="Proteomes" id="UP001596378">
    <property type="component" value="Unassembled WGS sequence"/>
</dbReference>
<proteinExistence type="predicted"/>
<reference evidence="3" key="1">
    <citation type="journal article" date="2019" name="Int. J. Syst. Evol. Microbiol.">
        <title>The Global Catalogue of Microorganisms (GCM) 10K type strain sequencing project: providing services to taxonomists for standard genome sequencing and annotation.</title>
        <authorList>
            <consortium name="The Broad Institute Genomics Platform"/>
            <consortium name="The Broad Institute Genome Sequencing Center for Infectious Disease"/>
            <person name="Wu L."/>
            <person name="Ma J."/>
        </authorList>
    </citation>
    <scope>NUCLEOTIDE SEQUENCE [LARGE SCALE GENOMIC DNA]</scope>
    <source>
        <strain evidence="3">KCTC 12907</strain>
    </source>
</reference>
<keyword evidence="1" id="KW-0472">Membrane</keyword>
<name>A0ABW2FAR9_9BACL</name>
<dbReference type="EMBL" id="JBHTAI010000006">
    <property type="protein sequence ID" value="MFC7149266.1"/>
    <property type="molecule type" value="Genomic_DNA"/>
</dbReference>
<evidence type="ECO:0000256" key="1">
    <source>
        <dbReference type="SAM" id="Phobius"/>
    </source>
</evidence>
<protein>
    <submittedName>
        <fullName evidence="2">Uncharacterized protein</fullName>
    </submittedName>
</protein>
<evidence type="ECO:0000313" key="2">
    <source>
        <dbReference type="EMBL" id="MFC7149266.1"/>
    </source>
</evidence>
<gene>
    <name evidence="2" type="ORF">ACFQMJ_12085</name>
</gene>
<sequence length="493" mass="57749">MNQLLKDILAMTKQYSNNAVKVSSIEDVDIAVFTFSSTLEKFFELSAPSKNLFENLFVSLEVNYEEDLFEYEQVYDFQEKHILNLTKEIKFKISINKRLRFNLDENVFIFFTLDSFIKSFDTVNFNFFKRINEQKTVVVHIPIDTESNNEYLLLKPLESFTIHNASDLSDPIKEEGARLIKIREETSRLLTAVPIPHFFYFQNIDEELKMWHESNLFYSSFLHLSNKIVDRKITIRGHKNTEIELENNFFPVNASILYSIFKFSYEEKHYSDKIEISRNILTLYLNSNETVKKIDELLPKIYKTITSHFSAYIKDSIKKFFSERKDVIKEAHKFASDLRGEADKLQTYINTSLIGIITAVFSGALGLSRGERWFLLVAFAFHCIYFAISYFINGNYVRKKSDDIIKLYDDYTAEFVVLDDNDVADIKKTYIEPSMEGIEHYLRRYRNITIWLVTFMLVLILTGLFLPDNYFSAVKLGDADSVSVTQDTYNQVP</sequence>
<dbReference type="RefSeq" id="WP_378054314.1">
    <property type="nucleotide sequence ID" value="NZ_JBHMDN010000079.1"/>
</dbReference>
<keyword evidence="3" id="KW-1185">Reference proteome</keyword>
<organism evidence="2 3">
    <name type="scientific">Cohnella cellulosilytica</name>
    <dbReference type="NCBI Taxonomy" id="986710"/>
    <lineage>
        <taxon>Bacteria</taxon>
        <taxon>Bacillati</taxon>
        <taxon>Bacillota</taxon>
        <taxon>Bacilli</taxon>
        <taxon>Bacillales</taxon>
        <taxon>Paenibacillaceae</taxon>
        <taxon>Cohnella</taxon>
    </lineage>
</organism>
<feature type="transmembrane region" description="Helical" evidence="1">
    <location>
        <begin position="373"/>
        <end position="392"/>
    </location>
</feature>
<keyword evidence="1" id="KW-1133">Transmembrane helix</keyword>